<name>A0ABR1I9U2_9HYPO</name>
<keyword evidence="1" id="KW-0472">Membrane</keyword>
<feature type="transmembrane region" description="Helical" evidence="1">
    <location>
        <begin position="140"/>
        <end position="157"/>
    </location>
</feature>
<keyword evidence="1" id="KW-1133">Transmembrane helix</keyword>
<keyword evidence="1" id="KW-0812">Transmembrane</keyword>
<gene>
    <name evidence="2" type="ORF">QQZ08_003111</name>
</gene>
<protein>
    <submittedName>
        <fullName evidence="2">Uncharacterized protein</fullName>
    </submittedName>
</protein>
<dbReference type="InterPro" id="IPR021840">
    <property type="entry name" value="DUF3433"/>
</dbReference>
<sequence>MVSIWEQVAHNVSYNTAVESTPESTTAEKKFQSYQSVKRAASEEESSNGWKPLSLSTPILVGVTILTLLLAGAIETLAQRSKAQGDLALSPSLDDIPEYAKLSYLYVPNICAKAEDSIILDYQYDFVASVPFKAAKKKHWPVFFAGTAMVIVFWLLTPLQSALLGTSAVPQTEQATISTRSELRPLLEQEALLSPKILNTGYAIGWLGQPYPSFTTSKYALLPFYLEKDPAPAAVATNWTAETTKLSTELTCWPAEQEKNGPRGKASVNFLNGQGCNVTVSLTQYTNYTMFYIGYTSSAYSDHFLAGPYCPKTSNSTHQFLAIWSTTIPESNATDPDFNVTALFCQPQYYKQKVLVTMVSSNLEPVEDSLQATSPRELLTEKEFNSTAFEFLLANGMSQNVTVRDFPFGSVVEQHPRLNDTGLSQPVSNMVGFALAGRDSLTADYSSPKALAKIYHDAHQHLFSVAVDELVNNADISNHSASVHFSLQGVVSCCHEQLADEPVIIGKAH</sequence>
<dbReference type="PANTHER" id="PTHR37544">
    <property type="entry name" value="SPRAY-RELATED"/>
    <property type="match status" value="1"/>
</dbReference>
<proteinExistence type="predicted"/>
<feature type="transmembrane region" description="Helical" evidence="1">
    <location>
        <begin position="55"/>
        <end position="74"/>
    </location>
</feature>
<dbReference type="EMBL" id="JAZAVK010000020">
    <property type="protein sequence ID" value="KAK7430363.1"/>
    <property type="molecule type" value="Genomic_DNA"/>
</dbReference>
<dbReference type="PANTHER" id="PTHR37544:SF3">
    <property type="entry name" value="SPRAY"/>
    <property type="match status" value="1"/>
</dbReference>
<evidence type="ECO:0000256" key="1">
    <source>
        <dbReference type="SAM" id="Phobius"/>
    </source>
</evidence>
<dbReference type="Proteomes" id="UP001498421">
    <property type="component" value="Unassembled WGS sequence"/>
</dbReference>
<accession>A0ABR1I9U2</accession>
<dbReference type="Pfam" id="PF11915">
    <property type="entry name" value="DUF3433"/>
    <property type="match status" value="1"/>
</dbReference>
<organism evidence="2 3">
    <name type="scientific">Neonectria magnoliae</name>
    <dbReference type="NCBI Taxonomy" id="2732573"/>
    <lineage>
        <taxon>Eukaryota</taxon>
        <taxon>Fungi</taxon>
        <taxon>Dikarya</taxon>
        <taxon>Ascomycota</taxon>
        <taxon>Pezizomycotina</taxon>
        <taxon>Sordariomycetes</taxon>
        <taxon>Hypocreomycetidae</taxon>
        <taxon>Hypocreales</taxon>
        <taxon>Nectriaceae</taxon>
        <taxon>Neonectria</taxon>
    </lineage>
</organism>
<keyword evidence="3" id="KW-1185">Reference proteome</keyword>
<reference evidence="2 3" key="1">
    <citation type="journal article" date="2025" name="Microbiol. Resour. Announc.">
        <title>Draft genome sequences for Neonectria magnoliae and Neonectria punicea, canker pathogens of Liriodendron tulipifera and Acer saccharum in West Virginia.</title>
        <authorList>
            <person name="Petronek H.M."/>
            <person name="Kasson M.T."/>
            <person name="Metheny A.M."/>
            <person name="Stauder C.M."/>
            <person name="Lovett B."/>
            <person name="Lynch S.C."/>
            <person name="Garnas J.R."/>
            <person name="Kasson L.R."/>
            <person name="Stajich J.E."/>
        </authorList>
    </citation>
    <scope>NUCLEOTIDE SEQUENCE [LARGE SCALE GENOMIC DNA]</scope>
    <source>
        <strain evidence="2 3">NRRL 64651</strain>
    </source>
</reference>
<comment type="caution">
    <text evidence="2">The sequence shown here is derived from an EMBL/GenBank/DDBJ whole genome shotgun (WGS) entry which is preliminary data.</text>
</comment>
<evidence type="ECO:0000313" key="3">
    <source>
        <dbReference type="Proteomes" id="UP001498421"/>
    </source>
</evidence>
<evidence type="ECO:0000313" key="2">
    <source>
        <dbReference type="EMBL" id="KAK7430363.1"/>
    </source>
</evidence>